<gene>
    <name evidence="1" type="ordered locus">MTR_4g113980</name>
    <name evidence="2" type="ORF">MtrunA17_Chr4g0063411</name>
</gene>
<dbReference type="HOGENOM" id="CLU_154855_0_0_1"/>
<dbReference type="AlphaFoldDB" id="G7JVC2"/>
<accession>G7JVC2</accession>
<reference evidence="5" key="4">
    <citation type="journal article" date="2018" name="Nat. Plants">
        <title>Whole-genome landscape of Medicago truncatula symbiotic genes.</title>
        <authorList>
            <person name="Pecrix Y."/>
            <person name="Staton S.E."/>
            <person name="Sallet E."/>
            <person name="Lelandais-Briere C."/>
            <person name="Moreau S."/>
            <person name="Carrere S."/>
            <person name="Blein T."/>
            <person name="Jardinaud M.F."/>
            <person name="Latrasse D."/>
            <person name="Zouine M."/>
            <person name="Zahm M."/>
            <person name="Kreplak J."/>
            <person name="Mayjonade B."/>
            <person name="Satge C."/>
            <person name="Perez M."/>
            <person name="Cauet S."/>
            <person name="Marande W."/>
            <person name="Chantry-Darmon C."/>
            <person name="Lopez-Roques C."/>
            <person name="Bouchez O."/>
            <person name="Berard A."/>
            <person name="Debelle F."/>
            <person name="Munos S."/>
            <person name="Bendahmane A."/>
            <person name="Berges H."/>
            <person name="Niebel A."/>
            <person name="Buitink J."/>
            <person name="Frugier F."/>
            <person name="Benhamed M."/>
            <person name="Crespi M."/>
            <person name="Gouzy J."/>
            <person name="Gamas P."/>
        </authorList>
    </citation>
    <scope>NUCLEOTIDE SEQUENCE [LARGE SCALE GENOMIC DNA]</scope>
    <source>
        <strain evidence="5">cv. Jemalong A17</strain>
    </source>
</reference>
<evidence type="ECO:0000313" key="5">
    <source>
        <dbReference type="Proteomes" id="UP000265566"/>
    </source>
</evidence>
<proteinExistence type="predicted"/>
<dbReference type="Proteomes" id="UP000265566">
    <property type="component" value="Chromosome 4"/>
</dbReference>
<dbReference type="EMBL" id="CM001220">
    <property type="protein sequence ID" value="AES91478.1"/>
    <property type="molecule type" value="Genomic_DNA"/>
</dbReference>
<evidence type="ECO:0000313" key="4">
    <source>
        <dbReference type="Proteomes" id="UP000002051"/>
    </source>
</evidence>
<protein>
    <submittedName>
        <fullName evidence="1 3">Uncharacterized protein</fullName>
    </submittedName>
</protein>
<dbReference type="Proteomes" id="UP000002051">
    <property type="component" value="Chromosome 4"/>
</dbReference>
<evidence type="ECO:0000313" key="1">
    <source>
        <dbReference type="EMBL" id="AES91478.1"/>
    </source>
</evidence>
<name>G7JVC2_MEDTR</name>
<reference evidence="2" key="5">
    <citation type="journal article" date="2018" name="Nat. Plants">
        <title>Whole-genome landscape of Medicago truncatula symbiotic genes.</title>
        <authorList>
            <person name="Pecrix Y."/>
            <person name="Gamas P."/>
            <person name="Carrere S."/>
        </authorList>
    </citation>
    <scope>NUCLEOTIDE SEQUENCE</scope>
    <source>
        <tissue evidence="2">Leaves</tissue>
    </source>
</reference>
<dbReference type="EMBL" id="PSQE01000004">
    <property type="protein sequence ID" value="RHN63913.1"/>
    <property type="molecule type" value="Genomic_DNA"/>
</dbReference>
<organism evidence="1 4">
    <name type="scientific">Medicago truncatula</name>
    <name type="common">Barrel medic</name>
    <name type="synonym">Medicago tribuloides</name>
    <dbReference type="NCBI Taxonomy" id="3880"/>
    <lineage>
        <taxon>Eukaryota</taxon>
        <taxon>Viridiplantae</taxon>
        <taxon>Streptophyta</taxon>
        <taxon>Embryophyta</taxon>
        <taxon>Tracheophyta</taxon>
        <taxon>Spermatophyta</taxon>
        <taxon>Magnoliopsida</taxon>
        <taxon>eudicotyledons</taxon>
        <taxon>Gunneridae</taxon>
        <taxon>Pentapetalae</taxon>
        <taxon>rosids</taxon>
        <taxon>fabids</taxon>
        <taxon>Fabales</taxon>
        <taxon>Fabaceae</taxon>
        <taxon>Papilionoideae</taxon>
        <taxon>50 kb inversion clade</taxon>
        <taxon>NPAAA clade</taxon>
        <taxon>Hologalegina</taxon>
        <taxon>IRL clade</taxon>
        <taxon>Trifolieae</taxon>
        <taxon>Medicago</taxon>
    </lineage>
</organism>
<reference evidence="1 4" key="2">
    <citation type="journal article" date="2014" name="BMC Genomics">
        <title>An improved genome release (version Mt4.0) for the model legume Medicago truncatula.</title>
        <authorList>
            <person name="Tang H."/>
            <person name="Krishnakumar V."/>
            <person name="Bidwell S."/>
            <person name="Rosen B."/>
            <person name="Chan A."/>
            <person name="Zhou S."/>
            <person name="Gentzbittel L."/>
            <person name="Childs K.L."/>
            <person name="Yandell M."/>
            <person name="Gundlach H."/>
            <person name="Mayer K.F."/>
            <person name="Schwartz D.C."/>
            <person name="Town C.D."/>
        </authorList>
    </citation>
    <scope>GENOME REANNOTATION</scope>
    <source>
        <strain evidence="3 4">cv. Jemalong A17</strain>
    </source>
</reference>
<sequence>MIKYWWSCKSELQAPGMGIEAEAAVAIVNSTKSIIPTSPKASTGIANDSTTTFTASLLMTKDEEQDKKKHLLRLKLGKKINGIYGDWIDD</sequence>
<dbReference type="EnsemblPlants" id="AES91478">
    <property type="protein sequence ID" value="AES91478"/>
    <property type="gene ID" value="MTR_4g113980"/>
</dbReference>
<keyword evidence="4" id="KW-1185">Reference proteome</keyword>
<dbReference type="Gramene" id="rna26669">
    <property type="protein sequence ID" value="RHN63913.1"/>
    <property type="gene ID" value="gene26669"/>
</dbReference>
<reference evidence="1 4" key="1">
    <citation type="journal article" date="2011" name="Nature">
        <title>The Medicago genome provides insight into the evolution of rhizobial symbioses.</title>
        <authorList>
            <person name="Young N.D."/>
            <person name="Debelle F."/>
            <person name="Oldroyd G.E."/>
            <person name="Geurts R."/>
            <person name="Cannon S.B."/>
            <person name="Udvardi M.K."/>
            <person name="Benedito V.A."/>
            <person name="Mayer K.F."/>
            <person name="Gouzy J."/>
            <person name="Schoof H."/>
            <person name="Van de Peer Y."/>
            <person name="Proost S."/>
            <person name="Cook D.R."/>
            <person name="Meyers B.C."/>
            <person name="Spannagl M."/>
            <person name="Cheung F."/>
            <person name="De Mita S."/>
            <person name="Krishnakumar V."/>
            <person name="Gundlach H."/>
            <person name="Zhou S."/>
            <person name="Mudge J."/>
            <person name="Bharti A.K."/>
            <person name="Murray J.D."/>
            <person name="Naoumkina M.A."/>
            <person name="Rosen B."/>
            <person name="Silverstein K.A."/>
            <person name="Tang H."/>
            <person name="Rombauts S."/>
            <person name="Zhao P.X."/>
            <person name="Zhou P."/>
            <person name="Barbe V."/>
            <person name="Bardou P."/>
            <person name="Bechner M."/>
            <person name="Bellec A."/>
            <person name="Berger A."/>
            <person name="Berges H."/>
            <person name="Bidwell S."/>
            <person name="Bisseling T."/>
            <person name="Choisne N."/>
            <person name="Couloux A."/>
            <person name="Denny R."/>
            <person name="Deshpande S."/>
            <person name="Dai X."/>
            <person name="Doyle J.J."/>
            <person name="Dudez A.M."/>
            <person name="Farmer A.D."/>
            <person name="Fouteau S."/>
            <person name="Franken C."/>
            <person name="Gibelin C."/>
            <person name="Gish J."/>
            <person name="Goldstein S."/>
            <person name="Gonzalez A.J."/>
            <person name="Green P.J."/>
            <person name="Hallab A."/>
            <person name="Hartog M."/>
            <person name="Hua A."/>
            <person name="Humphray S.J."/>
            <person name="Jeong D.H."/>
            <person name="Jing Y."/>
            <person name="Jocker A."/>
            <person name="Kenton S.M."/>
            <person name="Kim D.J."/>
            <person name="Klee K."/>
            <person name="Lai H."/>
            <person name="Lang C."/>
            <person name="Lin S."/>
            <person name="Macmil S.L."/>
            <person name="Magdelenat G."/>
            <person name="Matthews L."/>
            <person name="McCorrison J."/>
            <person name="Monaghan E.L."/>
            <person name="Mun J.H."/>
            <person name="Najar F.Z."/>
            <person name="Nicholson C."/>
            <person name="Noirot C."/>
            <person name="O'Bleness M."/>
            <person name="Paule C.R."/>
            <person name="Poulain J."/>
            <person name="Prion F."/>
            <person name="Qin B."/>
            <person name="Qu C."/>
            <person name="Retzel E.F."/>
            <person name="Riddle C."/>
            <person name="Sallet E."/>
            <person name="Samain S."/>
            <person name="Samson N."/>
            <person name="Sanders I."/>
            <person name="Saurat O."/>
            <person name="Scarpelli C."/>
            <person name="Schiex T."/>
            <person name="Segurens B."/>
            <person name="Severin A.J."/>
            <person name="Sherrier D.J."/>
            <person name="Shi R."/>
            <person name="Sims S."/>
            <person name="Singer S.R."/>
            <person name="Sinharoy S."/>
            <person name="Sterck L."/>
            <person name="Viollet A."/>
            <person name="Wang B.B."/>
            <person name="Wang K."/>
            <person name="Wang M."/>
            <person name="Wang X."/>
            <person name="Warfsmann J."/>
            <person name="Weissenbach J."/>
            <person name="White D.D."/>
            <person name="White J.D."/>
            <person name="Wiley G.B."/>
            <person name="Wincker P."/>
            <person name="Xing Y."/>
            <person name="Yang L."/>
            <person name="Yao Z."/>
            <person name="Ying F."/>
            <person name="Zhai J."/>
            <person name="Zhou L."/>
            <person name="Zuber A."/>
            <person name="Denarie J."/>
            <person name="Dixon R.A."/>
            <person name="May G.D."/>
            <person name="Schwartz D.C."/>
            <person name="Rogers J."/>
            <person name="Quetier F."/>
            <person name="Town C.D."/>
            <person name="Roe B.A."/>
        </authorList>
    </citation>
    <scope>NUCLEOTIDE SEQUENCE [LARGE SCALE GENOMIC DNA]</scope>
    <source>
        <strain evidence="1">A17</strain>
        <strain evidence="3 4">cv. Jemalong A17</strain>
    </source>
</reference>
<reference evidence="3" key="3">
    <citation type="submission" date="2015-04" db="UniProtKB">
        <authorList>
            <consortium name="EnsemblPlants"/>
        </authorList>
    </citation>
    <scope>IDENTIFICATION</scope>
    <source>
        <strain evidence="3">cv. Jemalong A17</strain>
    </source>
</reference>
<evidence type="ECO:0000313" key="2">
    <source>
        <dbReference type="EMBL" id="RHN63913.1"/>
    </source>
</evidence>
<dbReference type="PaxDb" id="3880-AES91478"/>
<evidence type="ECO:0000313" key="3">
    <source>
        <dbReference type="EnsemblPlants" id="AES91478"/>
    </source>
</evidence>